<proteinExistence type="predicted"/>
<organism evidence="2">
    <name type="scientific">Bacteroides fragilis</name>
    <dbReference type="NCBI Taxonomy" id="817"/>
    <lineage>
        <taxon>Bacteria</taxon>
        <taxon>Pseudomonadati</taxon>
        <taxon>Bacteroidota</taxon>
        <taxon>Bacteroidia</taxon>
        <taxon>Bacteroidales</taxon>
        <taxon>Bacteroidaceae</taxon>
        <taxon>Bacteroides</taxon>
    </lineage>
</organism>
<reference evidence="2" key="2">
    <citation type="submission" date="2014-07" db="EMBL/GenBank/DDBJ databases">
        <title>Genetics and epidemiology of antimicrobial resistance in B. fragilis group.</title>
        <authorList>
            <person name="Sydenham T.V."/>
            <person name="Hasman H."/>
            <person name="Kemp M."/>
            <person name="Justesen U.S."/>
        </authorList>
    </citation>
    <scope>NUCLEOTIDE SEQUENCE [LARGE SCALE GENOMIC DNA]</scope>
    <source>
        <strain evidence="2">DCMOUH0018B</strain>
    </source>
</reference>
<dbReference type="RefSeq" id="WP_005807818.1">
    <property type="nucleotide sequence ID" value="NZ_CAEUHN010000023.1"/>
</dbReference>
<keyword evidence="1" id="KW-0732">Signal</keyword>
<dbReference type="PATRIC" id="fig|817.53.peg.2650"/>
<name>A0A0I9S8R8_BACFG</name>
<accession>A0A0I9S8R8</accession>
<sequence>MLTKYSRAALFLCALFLGVPVVDAQTKGVVVDGVKGRLLSGVNIYLQKDSVGIGSTDRKGEFFFSCDMMTKSDTIVFSHVGYLPLKCTLPQLQRLEYKVTLYEHPQLLHEVVVSGERPPFFLEWTSLAPLPKPLYSYGGFLHAGKIYVVGGDETLVRMASNKYRQGTEAWEYRSSNMYVYDIATDMWKKCAKGFIPRAGHVAHFYNSKVFVLGGKRFSTNRQLEYTDATMEIYDLDKDTLYVDPVNPHQAVDFTSFIYGDCLYAMGGAIKEKVFSNKIHMLDLKRGVWYELEDTIPAGRCGRMNGILVRDKVYFWGGYHTAPMWTAASYDLRTGEWQRLCDLKDGVSYPGLASDGSYIYIFENRNLQVYNIETDTVRIYELAALDVENAGLFYWKNTLYIVGGCNRQGIYVTPLRGVIAVDVSQINP</sequence>
<dbReference type="Proteomes" id="UP001075704">
    <property type="component" value="Unassembled WGS sequence"/>
</dbReference>
<dbReference type="SUPFAM" id="SSF49464">
    <property type="entry name" value="Carboxypeptidase regulatory domain-like"/>
    <property type="match status" value="1"/>
</dbReference>
<dbReference type="Gene3D" id="2.120.10.80">
    <property type="entry name" value="Kelch-type beta propeller"/>
    <property type="match status" value="2"/>
</dbReference>
<dbReference type="SUPFAM" id="SSF117281">
    <property type="entry name" value="Kelch motif"/>
    <property type="match status" value="1"/>
</dbReference>
<comment type="caution">
    <text evidence="2">The sequence shown here is derived from an EMBL/GenBank/DDBJ whole genome shotgun (WGS) entry which is preliminary data.</text>
</comment>
<dbReference type="InterPro" id="IPR008969">
    <property type="entry name" value="CarboxyPept-like_regulatory"/>
</dbReference>
<evidence type="ECO:0000313" key="3">
    <source>
        <dbReference type="EMBL" id="MCZ2655350.1"/>
    </source>
</evidence>
<dbReference type="PANTHER" id="PTHR45632">
    <property type="entry name" value="LD33804P"/>
    <property type="match status" value="1"/>
</dbReference>
<reference evidence="3" key="3">
    <citation type="submission" date="2022-12" db="EMBL/GenBank/DDBJ databases">
        <title>Development of a Multilocus Sequence Typing Scheme for Bacteroides fragilis Based on Whole Genome Sequencing Data and Clinical Application.</title>
        <authorList>
            <person name="Nielsen F.D."/>
            <person name="Justesen U.S."/>
        </authorList>
    </citation>
    <scope>NUCLEOTIDE SEQUENCE</scope>
    <source>
        <strain evidence="3">BF_BC_ODE_DK_2015_2</strain>
    </source>
</reference>
<evidence type="ECO:0000256" key="1">
    <source>
        <dbReference type="SAM" id="SignalP"/>
    </source>
</evidence>
<reference evidence="2" key="1">
    <citation type="book" date="2014" name="THE 24TH EUROPEAN CONGRESS OF CLINICAL MICROBIOLOGY AND INFECTIOUS DISEASES" publisher="ECCMID 2014" city="Barcelona, Spain">
        <title>Identification of resistance genes in three multidrug-resistant Bacteroides fragilis isolates by whole genome sequencing.</title>
        <editorList>
            <person name="Unknown"/>
            <person name="A."/>
        </editorList>
        <authorList>
            <person name="Sydenham T.V."/>
            <person name="Hasman H."/>
            <person name="Wang M."/>
            <person name="Soki J."/>
            <person name="Nagy E."/>
            <person name="Justesen U.S."/>
        </authorList>
    </citation>
    <scope>NUCLEOTIDE SEQUENCE</scope>
    <source>
        <strain evidence="2">DCMOUH0018B</strain>
    </source>
</reference>
<feature type="chain" id="PRO_5044366430" evidence="1">
    <location>
        <begin position="25"/>
        <end position="427"/>
    </location>
</feature>
<dbReference type="InterPro" id="IPR015915">
    <property type="entry name" value="Kelch-typ_b-propeller"/>
</dbReference>
<protein>
    <submittedName>
        <fullName evidence="3">Carboxypeptidase-like regulatory domain-containing protein</fullName>
    </submittedName>
    <submittedName>
        <fullName evidence="2">Galactose oxidase</fullName>
    </submittedName>
</protein>
<evidence type="ECO:0000313" key="2">
    <source>
        <dbReference type="EMBL" id="KFX74320.1"/>
    </source>
</evidence>
<dbReference type="Pfam" id="PF13715">
    <property type="entry name" value="CarbopepD_reg_2"/>
    <property type="match status" value="1"/>
</dbReference>
<feature type="signal peptide" evidence="1">
    <location>
        <begin position="1"/>
        <end position="24"/>
    </location>
</feature>
<dbReference type="Pfam" id="PF24681">
    <property type="entry name" value="Kelch_KLHDC2_KLHL20_DRC7"/>
    <property type="match status" value="1"/>
</dbReference>
<dbReference type="EMBL" id="JAPUAC010000011">
    <property type="protein sequence ID" value="MCZ2655350.1"/>
    <property type="molecule type" value="Genomic_DNA"/>
</dbReference>
<gene>
    <name evidence="2" type="ORF">EE52_0212810</name>
    <name evidence="3" type="ORF">O1422_14370</name>
</gene>
<dbReference type="EMBL" id="JMZZ02000151">
    <property type="protein sequence ID" value="KFX74320.1"/>
    <property type="molecule type" value="Genomic_DNA"/>
</dbReference>
<dbReference type="AlphaFoldDB" id="A0A0I9S8R8"/>